<evidence type="ECO:0000259" key="4">
    <source>
        <dbReference type="Pfam" id="PF13579"/>
    </source>
</evidence>
<dbReference type="AlphaFoldDB" id="A0A3A4KLA1"/>
<proteinExistence type="predicted"/>
<dbReference type="Pfam" id="PF13579">
    <property type="entry name" value="Glyco_trans_4_4"/>
    <property type="match status" value="1"/>
</dbReference>
<evidence type="ECO:0000313" key="6">
    <source>
        <dbReference type="Proteomes" id="UP000266677"/>
    </source>
</evidence>
<sequence>MSTRGGVASFVRQMRDTPLWAEWDIRHVATHRDGSVATKIGTYAISLFVYCLRLMVDRPSIVHLHMSSSGSFLRKYLCQLIARFARVPVVVHVHGSDFGVFYERSPKLLRSAIRASLGSAAAVIALGEPWAVALRDIAPRARITVVPNAIRPARAVDQRCDEVRMLFLGRVGERKGTFTLLEAWHRLKPDNAHLVVAGDGEVERARRTVAELGLEQSVEVTGWLSPQRIAELIEQSHVFVLPSHREGQPMAVLEAMAHGLCVITSPVGGIPDLIDERCGMLVPPGAVEPLAAALDRVLRENELRARLGAAALDRVRAEFDIEVVWRRFARIYREVLG</sequence>
<dbReference type="SUPFAM" id="SSF53756">
    <property type="entry name" value="UDP-Glycosyltransferase/glycogen phosphorylase"/>
    <property type="match status" value="1"/>
</dbReference>
<evidence type="ECO:0000256" key="1">
    <source>
        <dbReference type="ARBA" id="ARBA00022676"/>
    </source>
</evidence>
<protein>
    <submittedName>
        <fullName evidence="5">Glycosyltransferase family 1 protein</fullName>
    </submittedName>
</protein>
<reference evidence="5 6" key="1">
    <citation type="submission" date="2018-09" db="EMBL/GenBank/DDBJ databases">
        <title>YIM PH21274 draft genome.</title>
        <authorList>
            <person name="Miao C."/>
        </authorList>
    </citation>
    <scope>NUCLEOTIDE SEQUENCE [LARGE SCALE GENOMIC DNA]</scope>
    <source>
        <strain evidence="5 6">YIM PH 21724</strain>
    </source>
</reference>
<gene>
    <name evidence="5" type="ORF">D5S18_14325</name>
</gene>
<feature type="domain" description="Glycosyl transferase family 1" evidence="3">
    <location>
        <begin position="162"/>
        <end position="311"/>
    </location>
</feature>
<dbReference type="PANTHER" id="PTHR12526">
    <property type="entry name" value="GLYCOSYLTRANSFERASE"/>
    <property type="match status" value="1"/>
</dbReference>
<evidence type="ECO:0000256" key="2">
    <source>
        <dbReference type="ARBA" id="ARBA00022679"/>
    </source>
</evidence>
<dbReference type="CDD" id="cd03801">
    <property type="entry name" value="GT4_PimA-like"/>
    <property type="match status" value="1"/>
</dbReference>
<dbReference type="PANTHER" id="PTHR12526:SF631">
    <property type="entry name" value="BLL6306 PROTEIN"/>
    <property type="match status" value="1"/>
</dbReference>
<dbReference type="Gene3D" id="3.40.50.2000">
    <property type="entry name" value="Glycogen Phosphorylase B"/>
    <property type="match status" value="2"/>
</dbReference>
<dbReference type="Proteomes" id="UP000266677">
    <property type="component" value="Unassembled WGS sequence"/>
</dbReference>
<keyword evidence="1" id="KW-0328">Glycosyltransferase</keyword>
<evidence type="ECO:0000259" key="3">
    <source>
        <dbReference type="Pfam" id="PF00534"/>
    </source>
</evidence>
<feature type="domain" description="Glycosyltransferase subfamily 4-like N-terminal" evidence="4">
    <location>
        <begin position="57"/>
        <end position="148"/>
    </location>
</feature>
<name>A0A3A4KLA1_9NOCA</name>
<comment type="caution">
    <text evidence="5">The sequence shown here is derived from an EMBL/GenBank/DDBJ whole genome shotgun (WGS) entry which is preliminary data.</text>
</comment>
<dbReference type="EMBL" id="QZFU01000018">
    <property type="protein sequence ID" value="RJO75601.1"/>
    <property type="molecule type" value="Genomic_DNA"/>
</dbReference>
<dbReference type="Pfam" id="PF00534">
    <property type="entry name" value="Glycos_transf_1"/>
    <property type="match status" value="1"/>
</dbReference>
<dbReference type="InterPro" id="IPR028098">
    <property type="entry name" value="Glyco_trans_4-like_N"/>
</dbReference>
<keyword evidence="2 5" id="KW-0808">Transferase</keyword>
<dbReference type="OrthoDB" id="477186at2"/>
<organism evidence="5 6">
    <name type="scientific">Nocardia panacis</name>
    <dbReference type="NCBI Taxonomy" id="2340916"/>
    <lineage>
        <taxon>Bacteria</taxon>
        <taxon>Bacillati</taxon>
        <taxon>Actinomycetota</taxon>
        <taxon>Actinomycetes</taxon>
        <taxon>Mycobacteriales</taxon>
        <taxon>Nocardiaceae</taxon>
        <taxon>Nocardia</taxon>
    </lineage>
</organism>
<keyword evidence="6" id="KW-1185">Reference proteome</keyword>
<dbReference type="GO" id="GO:0016757">
    <property type="term" value="F:glycosyltransferase activity"/>
    <property type="evidence" value="ECO:0007669"/>
    <property type="project" value="UniProtKB-KW"/>
</dbReference>
<dbReference type="InterPro" id="IPR001296">
    <property type="entry name" value="Glyco_trans_1"/>
</dbReference>
<accession>A0A3A4KLA1</accession>
<evidence type="ECO:0000313" key="5">
    <source>
        <dbReference type="EMBL" id="RJO75601.1"/>
    </source>
</evidence>